<dbReference type="EMBL" id="CM009750">
    <property type="protein sequence ID" value="PUZ73294.1"/>
    <property type="molecule type" value="Genomic_DNA"/>
</dbReference>
<dbReference type="Gramene" id="PUZ73294">
    <property type="protein sequence ID" value="PUZ73294"/>
    <property type="gene ID" value="GQ55_2G462800"/>
</dbReference>
<gene>
    <name evidence="1" type="ORF">GQ55_2G462800</name>
</gene>
<sequence length="103" mass="11756">MVPAIRTLNEVLQAERAHPQRSRRSKAWLWLPRAPELHRICRFATLVPGVVSMCTATPHLSHAGLPVALEISLAFRRLVHIFPFFHGITENSLSCDKPFRSEY</sequence>
<evidence type="ECO:0000313" key="2">
    <source>
        <dbReference type="Proteomes" id="UP000244336"/>
    </source>
</evidence>
<accession>A0A2T7EZN4</accession>
<dbReference type="Proteomes" id="UP000244336">
    <property type="component" value="Chromosome 2"/>
</dbReference>
<reference evidence="1 2" key="1">
    <citation type="submission" date="2018-04" db="EMBL/GenBank/DDBJ databases">
        <title>WGS assembly of Panicum hallii var. hallii HAL2.</title>
        <authorList>
            <person name="Lovell J."/>
            <person name="Jenkins J."/>
            <person name="Lowry D."/>
            <person name="Mamidi S."/>
            <person name="Sreedasyam A."/>
            <person name="Weng X."/>
            <person name="Barry K."/>
            <person name="Bonette J."/>
            <person name="Campitelli B."/>
            <person name="Daum C."/>
            <person name="Gordon S."/>
            <person name="Gould B."/>
            <person name="Lipzen A."/>
            <person name="MacQueen A."/>
            <person name="Palacio-Mejia J."/>
            <person name="Plott C."/>
            <person name="Shakirov E."/>
            <person name="Shu S."/>
            <person name="Yoshinaga Y."/>
            <person name="Zane M."/>
            <person name="Rokhsar D."/>
            <person name="Grimwood J."/>
            <person name="Schmutz J."/>
            <person name="Juenger T."/>
        </authorList>
    </citation>
    <scope>NUCLEOTIDE SEQUENCE [LARGE SCALE GENOMIC DNA]</scope>
    <source>
        <strain evidence="2">cv. HAL2</strain>
    </source>
</reference>
<protein>
    <submittedName>
        <fullName evidence="1">Uncharacterized protein</fullName>
    </submittedName>
</protein>
<organism evidence="1 2">
    <name type="scientific">Panicum hallii var. hallii</name>
    <dbReference type="NCBI Taxonomy" id="1504633"/>
    <lineage>
        <taxon>Eukaryota</taxon>
        <taxon>Viridiplantae</taxon>
        <taxon>Streptophyta</taxon>
        <taxon>Embryophyta</taxon>
        <taxon>Tracheophyta</taxon>
        <taxon>Spermatophyta</taxon>
        <taxon>Magnoliopsida</taxon>
        <taxon>Liliopsida</taxon>
        <taxon>Poales</taxon>
        <taxon>Poaceae</taxon>
        <taxon>PACMAD clade</taxon>
        <taxon>Panicoideae</taxon>
        <taxon>Panicodae</taxon>
        <taxon>Paniceae</taxon>
        <taxon>Panicinae</taxon>
        <taxon>Panicum</taxon>
        <taxon>Panicum sect. Panicum</taxon>
    </lineage>
</organism>
<proteinExistence type="predicted"/>
<keyword evidence="2" id="KW-1185">Reference proteome</keyword>
<name>A0A2T7EZN4_9POAL</name>
<dbReference type="AlphaFoldDB" id="A0A2T7EZN4"/>
<evidence type="ECO:0000313" key="1">
    <source>
        <dbReference type="EMBL" id="PUZ73294.1"/>
    </source>
</evidence>